<evidence type="ECO:0000313" key="3">
    <source>
        <dbReference type="Proteomes" id="UP000435323"/>
    </source>
</evidence>
<sequence length="178" mass="20697">MFKIDTDNLILRDMMSEDEAYFVAMSQDTKYQRFYNESDCDPDKYKELTKLFIEQSIESPRHSFQLAIEDKNSGEFIGTVCLRLESDFQASIGCGLLRKRQGSGLMQEAAIALADFGFRELNVHRLYAETISKNAAAIKLCESLGMQKEAHFREHRFFKNQWWDTVVFSVLHTEWVKA</sequence>
<evidence type="ECO:0000313" key="2">
    <source>
        <dbReference type="EMBL" id="MUK47539.1"/>
    </source>
</evidence>
<name>A0A6N3Z128_ALIFS</name>
<feature type="domain" description="N-acetyltransferase" evidence="1">
    <location>
        <begin position="9"/>
        <end position="164"/>
    </location>
</feature>
<evidence type="ECO:0000259" key="1">
    <source>
        <dbReference type="PROSITE" id="PS51186"/>
    </source>
</evidence>
<dbReference type="PANTHER" id="PTHR43792">
    <property type="entry name" value="GNAT FAMILY, PUTATIVE (AFU_ORTHOLOGUE AFUA_3G00765)-RELATED-RELATED"/>
    <property type="match status" value="1"/>
</dbReference>
<gene>
    <name evidence="2" type="ORF">GNP77_19535</name>
</gene>
<organism evidence="2 3">
    <name type="scientific">Aliivibrio fischeri</name>
    <name type="common">Vibrio fischeri</name>
    <dbReference type="NCBI Taxonomy" id="668"/>
    <lineage>
        <taxon>Bacteria</taxon>
        <taxon>Pseudomonadati</taxon>
        <taxon>Pseudomonadota</taxon>
        <taxon>Gammaproteobacteria</taxon>
        <taxon>Vibrionales</taxon>
        <taxon>Vibrionaceae</taxon>
        <taxon>Aliivibrio</taxon>
    </lineage>
</organism>
<dbReference type="AlphaFoldDB" id="A0A6N3Z128"/>
<dbReference type="InterPro" id="IPR016181">
    <property type="entry name" value="Acyl_CoA_acyltransferase"/>
</dbReference>
<reference evidence="2 3" key="1">
    <citation type="submission" date="2019-11" db="EMBL/GenBank/DDBJ databases">
        <title>Using colonization assays and comparative genomics to discover symbiosis behaviors and factors in Vibrio fischeri.</title>
        <authorList>
            <person name="Bongrand C."/>
            <person name="Moriano-Gutierrez S."/>
            <person name="Arevalo P."/>
            <person name="Mcfall-Ngai M."/>
            <person name="Visick K."/>
            <person name="Polz M.F."/>
            <person name="Ruby E.G."/>
        </authorList>
    </citation>
    <scope>NUCLEOTIDE SEQUENCE [LARGE SCALE GENOMIC DNA]</scope>
    <source>
        <strain evidence="3">emors.3.2</strain>
    </source>
</reference>
<comment type="caution">
    <text evidence="2">The sequence shown here is derived from an EMBL/GenBank/DDBJ whole genome shotgun (WGS) entry which is preliminary data.</text>
</comment>
<dbReference type="RefSeq" id="WP_155658530.1">
    <property type="nucleotide sequence ID" value="NZ_WOBO01000039.1"/>
</dbReference>
<dbReference type="Proteomes" id="UP000435323">
    <property type="component" value="Unassembled WGS sequence"/>
</dbReference>
<dbReference type="Pfam" id="PF13302">
    <property type="entry name" value="Acetyltransf_3"/>
    <property type="match status" value="1"/>
</dbReference>
<dbReference type="SUPFAM" id="SSF55729">
    <property type="entry name" value="Acyl-CoA N-acyltransferases (Nat)"/>
    <property type="match status" value="1"/>
</dbReference>
<keyword evidence="2" id="KW-0808">Transferase</keyword>
<protein>
    <submittedName>
        <fullName evidence="2">GNAT family N-acetyltransferase</fullName>
    </submittedName>
</protein>
<proteinExistence type="predicted"/>
<dbReference type="Gene3D" id="3.40.630.30">
    <property type="match status" value="1"/>
</dbReference>
<accession>A0A6N3Z128</accession>
<dbReference type="InterPro" id="IPR000182">
    <property type="entry name" value="GNAT_dom"/>
</dbReference>
<dbReference type="PROSITE" id="PS51186">
    <property type="entry name" value="GNAT"/>
    <property type="match status" value="1"/>
</dbReference>
<dbReference type="EMBL" id="WOBO01000039">
    <property type="protein sequence ID" value="MUK47539.1"/>
    <property type="molecule type" value="Genomic_DNA"/>
</dbReference>
<dbReference type="GO" id="GO:0016747">
    <property type="term" value="F:acyltransferase activity, transferring groups other than amino-acyl groups"/>
    <property type="evidence" value="ECO:0007669"/>
    <property type="project" value="InterPro"/>
</dbReference>
<dbReference type="InterPro" id="IPR051531">
    <property type="entry name" value="N-acetyltransferase"/>
</dbReference>